<keyword evidence="5" id="KW-1185">Reference proteome</keyword>
<dbReference type="OrthoDB" id="937431at2"/>
<dbReference type="PROSITE" id="PS51257">
    <property type="entry name" value="PROKAR_LIPOPROTEIN"/>
    <property type="match status" value="1"/>
</dbReference>
<evidence type="ECO:0000256" key="1">
    <source>
        <dbReference type="ARBA" id="ARBA00022729"/>
    </source>
</evidence>
<dbReference type="PANTHER" id="PTHR33619">
    <property type="entry name" value="POLYSACCHARIDE EXPORT PROTEIN GFCE-RELATED"/>
    <property type="match status" value="1"/>
</dbReference>
<evidence type="ECO:0000313" key="4">
    <source>
        <dbReference type="EMBL" id="SEJ18096.1"/>
    </source>
</evidence>
<organism evidence="4 5">
    <name type="scientific">Dyadobacter koreensis</name>
    <dbReference type="NCBI Taxonomy" id="408657"/>
    <lineage>
        <taxon>Bacteria</taxon>
        <taxon>Pseudomonadati</taxon>
        <taxon>Bacteroidota</taxon>
        <taxon>Cytophagia</taxon>
        <taxon>Cytophagales</taxon>
        <taxon>Spirosomataceae</taxon>
        <taxon>Dyadobacter</taxon>
    </lineage>
</organism>
<dbReference type="Proteomes" id="UP000199532">
    <property type="component" value="Unassembled WGS sequence"/>
</dbReference>
<dbReference type="AlphaFoldDB" id="A0A1H6WQM3"/>
<keyword evidence="2" id="KW-1133">Transmembrane helix</keyword>
<keyword evidence="1" id="KW-0732">Signal</keyword>
<dbReference type="RefSeq" id="WP_090337560.1">
    <property type="nucleotide sequence ID" value="NZ_FNXY01000005.1"/>
</dbReference>
<name>A0A1H6WQM3_9BACT</name>
<accession>A0A1H6WQM3</accession>
<sequence>MKVLYIAIAALLLLVIVFGCSSNRNSPRILSENFTDNPGYQNKAAYLIKPGDMLRISNLNWFSSLFPDPVKTQHSQSSESGYHASVNQDGTIKLPEIGLLRVAGLTRLKLADSLSFRYRDIIRDPIFEVEITNLRVKVLGACNIQGVVVLDKETQSLGEVLAKAGGIKFNEAGEKIQIIRGDGQEQKIIEYDFQQLGEPRIMNLVVYNNDIIYIPPSREGIRSVKLSRKLILIQPILIALNLAILVINLTK</sequence>
<gene>
    <name evidence="4" type="ORF">SAMN04487995_3642</name>
</gene>
<dbReference type="InterPro" id="IPR003715">
    <property type="entry name" value="Poly_export_N"/>
</dbReference>
<dbReference type="InterPro" id="IPR049712">
    <property type="entry name" value="Poly_export"/>
</dbReference>
<dbReference type="EMBL" id="FNXY01000005">
    <property type="protein sequence ID" value="SEJ18096.1"/>
    <property type="molecule type" value="Genomic_DNA"/>
</dbReference>
<evidence type="ECO:0000259" key="3">
    <source>
        <dbReference type="Pfam" id="PF02563"/>
    </source>
</evidence>
<evidence type="ECO:0000313" key="5">
    <source>
        <dbReference type="Proteomes" id="UP000199532"/>
    </source>
</evidence>
<proteinExistence type="predicted"/>
<keyword evidence="2" id="KW-0472">Membrane</keyword>
<dbReference type="Gene3D" id="3.10.560.10">
    <property type="entry name" value="Outer membrane lipoprotein wza domain like"/>
    <property type="match status" value="1"/>
</dbReference>
<dbReference type="PANTHER" id="PTHR33619:SF3">
    <property type="entry name" value="POLYSACCHARIDE EXPORT PROTEIN GFCE-RELATED"/>
    <property type="match status" value="1"/>
</dbReference>
<feature type="domain" description="Polysaccharide export protein N-terminal" evidence="3">
    <location>
        <begin position="42"/>
        <end position="131"/>
    </location>
</feature>
<dbReference type="Gene3D" id="3.30.1950.10">
    <property type="entry name" value="wza like domain"/>
    <property type="match status" value="1"/>
</dbReference>
<evidence type="ECO:0000256" key="2">
    <source>
        <dbReference type="SAM" id="Phobius"/>
    </source>
</evidence>
<keyword evidence="2" id="KW-0812">Transmembrane</keyword>
<feature type="transmembrane region" description="Helical" evidence="2">
    <location>
        <begin position="231"/>
        <end position="250"/>
    </location>
</feature>
<dbReference type="Pfam" id="PF02563">
    <property type="entry name" value="Poly_export"/>
    <property type="match status" value="1"/>
</dbReference>
<dbReference type="STRING" id="408657.SAMN04487995_3642"/>
<dbReference type="GO" id="GO:0015159">
    <property type="term" value="F:polysaccharide transmembrane transporter activity"/>
    <property type="evidence" value="ECO:0007669"/>
    <property type="project" value="InterPro"/>
</dbReference>
<protein>
    <submittedName>
        <fullName evidence="4">Polysaccharide export outer membrane protein</fullName>
    </submittedName>
</protein>
<reference evidence="4 5" key="1">
    <citation type="submission" date="2016-10" db="EMBL/GenBank/DDBJ databases">
        <authorList>
            <person name="de Groot N.N."/>
        </authorList>
    </citation>
    <scope>NUCLEOTIDE SEQUENCE [LARGE SCALE GENOMIC DNA]</scope>
    <source>
        <strain evidence="4 5">DSM 19938</strain>
    </source>
</reference>